<evidence type="ECO:0000313" key="1">
    <source>
        <dbReference type="EMBL" id="KAJ8435499.1"/>
    </source>
</evidence>
<proteinExistence type="predicted"/>
<evidence type="ECO:0000313" key="2">
    <source>
        <dbReference type="Proteomes" id="UP001153076"/>
    </source>
</evidence>
<name>A0A9Q1K2B9_9CARY</name>
<organism evidence="1 2">
    <name type="scientific">Carnegiea gigantea</name>
    <dbReference type="NCBI Taxonomy" id="171969"/>
    <lineage>
        <taxon>Eukaryota</taxon>
        <taxon>Viridiplantae</taxon>
        <taxon>Streptophyta</taxon>
        <taxon>Embryophyta</taxon>
        <taxon>Tracheophyta</taxon>
        <taxon>Spermatophyta</taxon>
        <taxon>Magnoliopsida</taxon>
        <taxon>eudicotyledons</taxon>
        <taxon>Gunneridae</taxon>
        <taxon>Pentapetalae</taxon>
        <taxon>Caryophyllales</taxon>
        <taxon>Cactineae</taxon>
        <taxon>Cactaceae</taxon>
        <taxon>Cactoideae</taxon>
        <taxon>Echinocereeae</taxon>
        <taxon>Carnegiea</taxon>
    </lineage>
</organism>
<comment type="caution">
    <text evidence="1">The sequence shown here is derived from an EMBL/GenBank/DDBJ whole genome shotgun (WGS) entry which is preliminary data.</text>
</comment>
<reference evidence="1" key="1">
    <citation type="submission" date="2022-04" db="EMBL/GenBank/DDBJ databases">
        <title>Carnegiea gigantea Genome sequencing and assembly v2.</title>
        <authorList>
            <person name="Copetti D."/>
            <person name="Sanderson M.J."/>
            <person name="Burquez A."/>
            <person name="Wojciechowski M.F."/>
        </authorList>
    </citation>
    <scope>NUCLEOTIDE SEQUENCE</scope>
    <source>
        <strain evidence="1">SGP5-SGP5p</strain>
        <tissue evidence="1">Aerial part</tissue>
    </source>
</reference>
<protein>
    <submittedName>
        <fullName evidence="1">Uncharacterized protein</fullName>
    </submittedName>
</protein>
<keyword evidence="2" id="KW-1185">Reference proteome</keyword>
<gene>
    <name evidence="1" type="ORF">Cgig2_010046</name>
</gene>
<dbReference type="OrthoDB" id="1107333at2759"/>
<dbReference type="EMBL" id="JAKOGI010000409">
    <property type="protein sequence ID" value="KAJ8435499.1"/>
    <property type="molecule type" value="Genomic_DNA"/>
</dbReference>
<dbReference type="Proteomes" id="UP001153076">
    <property type="component" value="Unassembled WGS sequence"/>
</dbReference>
<dbReference type="AlphaFoldDB" id="A0A9Q1K2B9"/>
<accession>A0A9Q1K2B9</accession>
<sequence>MNWNSHERVRGQLLSGFDLRYLLIEGFKPLKRKLRLKPCGLIVGDLGVSRQPSSSSRIMLAAGANPIFAHTSLVVWELNQKHRMKGSFQDHLLWTAVAGRESSIPYRMEEILPSEEKILEKAIYDRFKGLLLDSLKKVKIVLAEKEKSFEFKSKSVTLLTLSPFKEVEIERGRKASTLFKLRISFKRFEFILVLLVLRWGKCPSSPTCIKRRRLKRRKPFLIRETKIT</sequence>